<dbReference type="Gene3D" id="3.30.420.10">
    <property type="entry name" value="Ribonuclease H-like superfamily/Ribonuclease H"/>
    <property type="match status" value="1"/>
</dbReference>
<feature type="compositionally biased region" description="Pro residues" evidence="1">
    <location>
        <begin position="431"/>
        <end position="441"/>
    </location>
</feature>
<dbReference type="PROSITE" id="PS50994">
    <property type="entry name" value="INTEGRASE"/>
    <property type="match status" value="1"/>
</dbReference>
<protein>
    <recommendedName>
        <fullName evidence="2">Integrase catalytic domain-containing protein</fullName>
    </recommendedName>
</protein>
<dbReference type="SUPFAM" id="SSF53098">
    <property type="entry name" value="Ribonuclease H-like"/>
    <property type="match status" value="1"/>
</dbReference>
<dbReference type="InterPro" id="IPR025724">
    <property type="entry name" value="GAG-pre-integrase_dom"/>
</dbReference>
<dbReference type="AlphaFoldDB" id="A0AA39RL55"/>
<dbReference type="Pfam" id="PF25597">
    <property type="entry name" value="SH3_retrovirus"/>
    <property type="match status" value="1"/>
</dbReference>
<feature type="domain" description="Integrase catalytic" evidence="2">
    <location>
        <begin position="143"/>
        <end position="307"/>
    </location>
</feature>
<organism evidence="3 4">
    <name type="scientific">Acer saccharum</name>
    <name type="common">Sugar maple</name>
    <dbReference type="NCBI Taxonomy" id="4024"/>
    <lineage>
        <taxon>Eukaryota</taxon>
        <taxon>Viridiplantae</taxon>
        <taxon>Streptophyta</taxon>
        <taxon>Embryophyta</taxon>
        <taxon>Tracheophyta</taxon>
        <taxon>Spermatophyta</taxon>
        <taxon>Magnoliopsida</taxon>
        <taxon>eudicotyledons</taxon>
        <taxon>Gunneridae</taxon>
        <taxon>Pentapetalae</taxon>
        <taxon>rosids</taxon>
        <taxon>malvids</taxon>
        <taxon>Sapindales</taxon>
        <taxon>Sapindaceae</taxon>
        <taxon>Hippocastanoideae</taxon>
        <taxon>Acereae</taxon>
        <taxon>Acer</taxon>
    </lineage>
</organism>
<keyword evidence="4" id="KW-1185">Reference proteome</keyword>
<comment type="caution">
    <text evidence="3">The sequence shown here is derived from an EMBL/GenBank/DDBJ whole genome shotgun (WGS) entry which is preliminary data.</text>
</comment>
<accession>A0AA39RL55</accession>
<feature type="compositionally biased region" description="Low complexity" evidence="1">
    <location>
        <begin position="448"/>
        <end position="468"/>
    </location>
</feature>
<evidence type="ECO:0000313" key="3">
    <source>
        <dbReference type="EMBL" id="KAK0574427.1"/>
    </source>
</evidence>
<dbReference type="GO" id="GO:0015074">
    <property type="term" value="P:DNA integration"/>
    <property type="evidence" value="ECO:0007669"/>
    <property type="project" value="InterPro"/>
</dbReference>
<sequence>MSSEQQNSNNNWILDTGASHHMTSDLQNLSLHSEYGGTEDIMDLTTGAFLVRGQNKGNLYVWPTSTQPSPLPSKFRQNFMSSRPVISPLSWHCRLGHPSLPVLQNLISTRNLPIPKSATSFSYCPACLCNKSHKLPFGTSTLVSNKPLEIIFTDVWGPAHVPSFDNFKYYVIFVDYFSKYTWLYPLKHKSDVPQVFRRFRLLVENFFNTRIKTVYSDGSGEAHSLGLDLQNLGIQHLKSPPHTPEHVGTAERKHRHVVETALTLLNHASLPPKFWSLAFQAAVYLINRMPTKVLHHQSPYSKIFNKDPNYHKLRVFGCLCFPWLRPYTSHKLQPRSKPCVFVGYSNEHNSYLCLDRSTNRVYISRHVVFVETEFPFASVKQSTSTLSPLTVTQWIDSMPSVPTNHPDIDSDTTLESLPLHLSSQPDVIPVYPSPPPSPPSPLDGCHLVSSAGPSQPVVPSSSPFASSLPTAPLLRATQAAVPLSTAPY</sequence>
<evidence type="ECO:0000256" key="1">
    <source>
        <dbReference type="SAM" id="MobiDB-lite"/>
    </source>
</evidence>
<dbReference type="InterPro" id="IPR057670">
    <property type="entry name" value="SH3_retrovirus"/>
</dbReference>
<dbReference type="EMBL" id="JAUESC010000387">
    <property type="protein sequence ID" value="KAK0574427.1"/>
    <property type="molecule type" value="Genomic_DNA"/>
</dbReference>
<reference evidence="3" key="2">
    <citation type="submission" date="2023-06" db="EMBL/GenBank/DDBJ databases">
        <authorList>
            <person name="Swenson N.G."/>
            <person name="Wegrzyn J.L."/>
            <person name="Mcevoy S.L."/>
        </authorList>
    </citation>
    <scope>NUCLEOTIDE SEQUENCE</scope>
    <source>
        <strain evidence="3">NS2018</strain>
        <tissue evidence="3">Leaf</tissue>
    </source>
</reference>
<dbReference type="GO" id="GO:0003676">
    <property type="term" value="F:nucleic acid binding"/>
    <property type="evidence" value="ECO:0007669"/>
    <property type="project" value="InterPro"/>
</dbReference>
<dbReference type="Pfam" id="PF13976">
    <property type="entry name" value="gag_pre-integrs"/>
    <property type="match status" value="1"/>
</dbReference>
<dbReference type="InterPro" id="IPR012337">
    <property type="entry name" value="RNaseH-like_sf"/>
</dbReference>
<proteinExistence type="predicted"/>
<feature type="region of interest" description="Disordered" evidence="1">
    <location>
        <begin position="425"/>
        <end position="468"/>
    </location>
</feature>
<reference evidence="3" key="1">
    <citation type="journal article" date="2022" name="Plant J.">
        <title>Strategies of tolerance reflected in two North American maple genomes.</title>
        <authorList>
            <person name="McEvoy S.L."/>
            <person name="Sezen U.U."/>
            <person name="Trouern-Trend A."/>
            <person name="McMahon S.M."/>
            <person name="Schaberg P.G."/>
            <person name="Yang J."/>
            <person name="Wegrzyn J.L."/>
            <person name="Swenson N.G."/>
        </authorList>
    </citation>
    <scope>NUCLEOTIDE SEQUENCE</scope>
    <source>
        <strain evidence="3">NS2018</strain>
    </source>
</reference>
<dbReference type="InterPro" id="IPR039537">
    <property type="entry name" value="Retrotran_Ty1/copia-like"/>
</dbReference>
<dbReference type="InterPro" id="IPR036397">
    <property type="entry name" value="RNaseH_sf"/>
</dbReference>
<gene>
    <name evidence="3" type="ORF">LWI29_023559</name>
</gene>
<dbReference type="PANTHER" id="PTHR42648:SF26">
    <property type="entry name" value="INTEGRASE CATALYTIC DOMAIN-CONTAINING PROTEIN"/>
    <property type="match status" value="1"/>
</dbReference>
<evidence type="ECO:0000313" key="4">
    <source>
        <dbReference type="Proteomes" id="UP001168877"/>
    </source>
</evidence>
<evidence type="ECO:0000259" key="2">
    <source>
        <dbReference type="PROSITE" id="PS50994"/>
    </source>
</evidence>
<name>A0AA39RL55_ACESA</name>
<dbReference type="InterPro" id="IPR001584">
    <property type="entry name" value="Integrase_cat-core"/>
</dbReference>
<dbReference type="PANTHER" id="PTHR42648">
    <property type="entry name" value="TRANSPOSASE, PUTATIVE-RELATED"/>
    <property type="match status" value="1"/>
</dbReference>
<dbReference type="Proteomes" id="UP001168877">
    <property type="component" value="Unassembled WGS sequence"/>
</dbReference>